<feature type="active site" evidence="5">
    <location>
        <position position="24"/>
    </location>
</feature>
<dbReference type="GO" id="GO:0003998">
    <property type="term" value="F:acylphosphatase activity"/>
    <property type="evidence" value="ECO:0007669"/>
    <property type="project" value="UniProtKB-EC"/>
</dbReference>
<reference evidence="9" key="1">
    <citation type="submission" date="2016-10" db="EMBL/GenBank/DDBJ databases">
        <authorList>
            <person name="Varghese N."/>
            <person name="Submissions S."/>
        </authorList>
    </citation>
    <scope>NUCLEOTIDE SEQUENCE [LARGE SCALE GENOMIC DNA]</scope>
    <source>
        <strain evidence="9">DSM 44654</strain>
    </source>
</reference>
<evidence type="ECO:0000256" key="4">
    <source>
        <dbReference type="ARBA" id="ARBA00047645"/>
    </source>
</evidence>
<accession>A0A1H5RC79</accession>
<dbReference type="Pfam" id="PF00708">
    <property type="entry name" value="Acylphosphatase"/>
    <property type="match status" value="1"/>
</dbReference>
<gene>
    <name evidence="8" type="ORF">SAMN05421837_108226</name>
</gene>
<dbReference type="EMBL" id="FNUJ01000008">
    <property type="protein sequence ID" value="SEF35634.1"/>
    <property type="molecule type" value="Genomic_DNA"/>
</dbReference>
<dbReference type="InterPro" id="IPR036046">
    <property type="entry name" value="Acylphosphatase-like_dom_sf"/>
</dbReference>
<dbReference type="Gene3D" id="3.30.70.100">
    <property type="match status" value="1"/>
</dbReference>
<dbReference type="NCBIfam" id="NF010997">
    <property type="entry name" value="PRK14422.1"/>
    <property type="match status" value="1"/>
</dbReference>
<dbReference type="STRING" id="218821.SAMN05421837_108226"/>
<evidence type="ECO:0000313" key="8">
    <source>
        <dbReference type="EMBL" id="SEF35634.1"/>
    </source>
</evidence>
<dbReference type="RefSeq" id="WP_086679970.1">
    <property type="nucleotide sequence ID" value="NZ_FNUJ01000008.1"/>
</dbReference>
<dbReference type="InterPro" id="IPR020456">
    <property type="entry name" value="Acylphosphatase"/>
</dbReference>
<dbReference type="SUPFAM" id="SSF54975">
    <property type="entry name" value="Acylphosphatase/BLUF domain-like"/>
    <property type="match status" value="1"/>
</dbReference>
<evidence type="ECO:0000256" key="6">
    <source>
        <dbReference type="RuleBase" id="RU004168"/>
    </source>
</evidence>
<evidence type="ECO:0000313" key="9">
    <source>
        <dbReference type="Proteomes" id="UP000198878"/>
    </source>
</evidence>
<dbReference type="InterPro" id="IPR001792">
    <property type="entry name" value="Acylphosphatase-like_dom"/>
</dbReference>
<proteinExistence type="inferred from homology"/>
<dbReference type="OrthoDB" id="3182027at2"/>
<evidence type="ECO:0000256" key="2">
    <source>
        <dbReference type="ARBA" id="ARBA00012150"/>
    </source>
</evidence>
<evidence type="ECO:0000256" key="3">
    <source>
        <dbReference type="ARBA" id="ARBA00015991"/>
    </source>
</evidence>
<dbReference type="InterPro" id="IPR017968">
    <property type="entry name" value="Acylphosphatase_CS"/>
</dbReference>
<evidence type="ECO:0000256" key="1">
    <source>
        <dbReference type="ARBA" id="ARBA00005614"/>
    </source>
</evidence>
<dbReference type="PROSITE" id="PS51160">
    <property type="entry name" value="ACYLPHOSPHATASE_3"/>
    <property type="match status" value="1"/>
</dbReference>
<organism evidence="8 9">
    <name type="scientific">Amycolatopsis pretoriensis</name>
    <dbReference type="NCBI Taxonomy" id="218821"/>
    <lineage>
        <taxon>Bacteria</taxon>
        <taxon>Bacillati</taxon>
        <taxon>Actinomycetota</taxon>
        <taxon>Actinomycetes</taxon>
        <taxon>Pseudonocardiales</taxon>
        <taxon>Pseudonocardiaceae</taxon>
        <taxon>Amycolatopsis</taxon>
    </lineage>
</organism>
<feature type="active site" evidence="5">
    <location>
        <position position="42"/>
    </location>
</feature>
<comment type="similarity">
    <text evidence="1 6">Belongs to the acylphosphatase family.</text>
</comment>
<dbReference type="PANTHER" id="PTHR47268">
    <property type="entry name" value="ACYLPHOSPHATASE"/>
    <property type="match status" value="1"/>
</dbReference>
<dbReference type="PROSITE" id="PS00150">
    <property type="entry name" value="ACYLPHOSPHATASE_1"/>
    <property type="match status" value="1"/>
</dbReference>
<comment type="catalytic activity">
    <reaction evidence="4 5">
        <text>an acyl phosphate + H2O = a carboxylate + phosphate + H(+)</text>
        <dbReference type="Rhea" id="RHEA:14965"/>
        <dbReference type="ChEBI" id="CHEBI:15377"/>
        <dbReference type="ChEBI" id="CHEBI:15378"/>
        <dbReference type="ChEBI" id="CHEBI:29067"/>
        <dbReference type="ChEBI" id="CHEBI:43474"/>
        <dbReference type="ChEBI" id="CHEBI:59918"/>
        <dbReference type="EC" id="3.6.1.7"/>
    </reaction>
</comment>
<evidence type="ECO:0000259" key="7">
    <source>
        <dbReference type="PROSITE" id="PS51160"/>
    </source>
</evidence>
<dbReference type="EC" id="3.6.1.7" evidence="2 5"/>
<dbReference type="AlphaFoldDB" id="A0A1H5RC79"/>
<sequence>MSEEQTNTRLTAWVRGRVQGVGFRWWTRSRALELGLVGSARNMPDGRVEVIAEGDRDHCERLLAALRSGESPGSVETVVERWSDPKGGLTGFLER</sequence>
<evidence type="ECO:0000256" key="5">
    <source>
        <dbReference type="PROSITE-ProRule" id="PRU00520"/>
    </source>
</evidence>
<protein>
    <recommendedName>
        <fullName evidence="3 5">acylphosphatase</fullName>
        <ecNumber evidence="2 5">3.6.1.7</ecNumber>
    </recommendedName>
</protein>
<name>A0A1H5RC79_9PSEU</name>
<keyword evidence="9" id="KW-1185">Reference proteome</keyword>
<dbReference type="PANTHER" id="PTHR47268:SF4">
    <property type="entry name" value="ACYLPHOSPHATASE"/>
    <property type="match status" value="1"/>
</dbReference>
<feature type="domain" description="Acylphosphatase-like" evidence="7">
    <location>
        <begin position="9"/>
        <end position="95"/>
    </location>
</feature>
<keyword evidence="5" id="KW-0378">Hydrolase</keyword>
<dbReference type="Proteomes" id="UP000198878">
    <property type="component" value="Unassembled WGS sequence"/>
</dbReference>